<dbReference type="RefSeq" id="WP_003009511.1">
    <property type="nucleotide sequence ID" value="NZ_GG668632.1"/>
</dbReference>
<dbReference type="PROSITE" id="PS51257">
    <property type="entry name" value="PROKAR_LIPOPROTEIN"/>
    <property type="match status" value="1"/>
</dbReference>
<dbReference type="HOGENOM" id="CLU_107940_0_0_10"/>
<evidence type="ECO:0000313" key="1">
    <source>
        <dbReference type="EMBL" id="EEI90888.1"/>
    </source>
</evidence>
<dbReference type="EMBL" id="ACHB01000079">
    <property type="protein sequence ID" value="EEI90888.1"/>
    <property type="molecule type" value="Genomic_DNA"/>
</dbReference>
<protein>
    <recommendedName>
        <fullName evidence="3">Lipoprotein</fullName>
    </recommendedName>
</protein>
<comment type="caution">
    <text evidence="1">The sequence shown here is derived from an EMBL/GenBank/DDBJ whole genome shotgun (WGS) entry which is preliminary data.</text>
</comment>
<sequence length="214" mass="24321">MRRSPLILILMLLLLAGCNSKTKKESQQASELAHSEKTTSAQTDEKVEIQEIASRFVRAYLSQDSAKVNALIHPELGLTIIFRIGAGDRFQRISTLDFANPLPGFYPYPAFQNDYGITFASLPTYSCEHEKWSKDGWFIDTTTHPNTLSSLAAFLDRVKEQEIPAEEIQKMKTLEQTSYRVILTGKESVIFHITRYQNAWYVTLLDRAYSSCDA</sequence>
<evidence type="ECO:0008006" key="3">
    <source>
        <dbReference type="Google" id="ProtNLM"/>
    </source>
</evidence>
<dbReference type="Proteomes" id="UP000006241">
    <property type="component" value="Unassembled WGS sequence"/>
</dbReference>
<proteinExistence type="predicted"/>
<reference evidence="1 2" key="1">
    <citation type="submission" date="2009-01" db="EMBL/GenBank/DDBJ databases">
        <authorList>
            <person name="Qin X."/>
            <person name="Bachman B."/>
            <person name="Battles P."/>
            <person name="Bell A."/>
            <person name="Bess C."/>
            <person name="Bickham C."/>
            <person name="Chaboub L."/>
            <person name="Chen D."/>
            <person name="Coyle M."/>
            <person name="Deiros D.R."/>
            <person name="Dinh H."/>
            <person name="Forbes L."/>
            <person name="Fowler G."/>
            <person name="Francisco L."/>
            <person name="Fu Q."/>
            <person name="Gubbala S."/>
            <person name="Hale W."/>
            <person name="Han Y."/>
            <person name="Hemphill L."/>
            <person name="Highlander S.K."/>
            <person name="Hirani K."/>
            <person name="Hogues M."/>
            <person name="Jackson L."/>
            <person name="Jakkamsetti A."/>
            <person name="Javaid M."/>
            <person name="Jiang H."/>
            <person name="Korchina V."/>
            <person name="Kovar C."/>
            <person name="Lara F."/>
            <person name="Lee S."/>
            <person name="Mata R."/>
            <person name="Mathew T."/>
            <person name="Moen C."/>
            <person name="Morales K."/>
            <person name="Munidasa M."/>
            <person name="Nazareth L."/>
            <person name="Ngo R."/>
            <person name="Nguyen L."/>
            <person name="Okwuonu G."/>
            <person name="Ongeri F."/>
            <person name="Patil S."/>
            <person name="Petrosino J."/>
            <person name="Pham C."/>
            <person name="Pham P."/>
            <person name="Pu L.-L."/>
            <person name="Puazo M."/>
            <person name="Raj R."/>
            <person name="Reid J."/>
            <person name="Rouhana J."/>
            <person name="Saada N."/>
            <person name="Shang Y."/>
            <person name="Simmons D."/>
            <person name="Thornton R."/>
            <person name="Warren J."/>
            <person name="Weissenberger G."/>
            <person name="Zhang J."/>
            <person name="Zhang L."/>
            <person name="Zhou C."/>
            <person name="Zhu D."/>
            <person name="Muzny D."/>
            <person name="Worley K."/>
            <person name="Gibbs R."/>
        </authorList>
    </citation>
    <scope>NUCLEOTIDE SEQUENCE [LARGE SCALE GENOMIC DNA]</scope>
    <source>
        <strain evidence="1 2">ATCC 33300</strain>
    </source>
</reference>
<name>C2G1H9_SPHSI</name>
<accession>C2G1H9</accession>
<dbReference type="AlphaFoldDB" id="C2G1H9"/>
<gene>
    <name evidence="1" type="ORF">HMPREF0765_3435</name>
</gene>
<evidence type="ECO:0000313" key="2">
    <source>
        <dbReference type="Proteomes" id="UP000006241"/>
    </source>
</evidence>
<organism evidence="1 2">
    <name type="scientific">Sphingobacterium spiritivorum ATCC 33300</name>
    <dbReference type="NCBI Taxonomy" id="525372"/>
    <lineage>
        <taxon>Bacteria</taxon>
        <taxon>Pseudomonadati</taxon>
        <taxon>Bacteroidota</taxon>
        <taxon>Sphingobacteriia</taxon>
        <taxon>Sphingobacteriales</taxon>
        <taxon>Sphingobacteriaceae</taxon>
        <taxon>Sphingobacterium</taxon>
    </lineage>
</organism>